<dbReference type="InterPro" id="IPR001680">
    <property type="entry name" value="WD40_rpt"/>
</dbReference>
<dbReference type="GO" id="GO:0000398">
    <property type="term" value="P:mRNA splicing, via spliceosome"/>
    <property type="evidence" value="ECO:0007669"/>
    <property type="project" value="UniProtKB-UniRule"/>
</dbReference>
<evidence type="ECO:0000256" key="1">
    <source>
        <dbReference type="ARBA" id="ARBA00022574"/>
    </source>
</evidence>
<dbReference type="PANTHER" id="PTHR19923">
    <property type="entry name" value="WD40 REPEAT PROTEINPRL1/PRL2-RELATED"/>
    <property type="match status" value="1"/>
</dbReference>
<dbReference type="InterPro" id="IPR015943">
    <property type="entry name" value="WD40/YVTN_repeat-like_dom_sf"/>
</dbReference>
<feature type="repeat" description="WD" evidence="4">
    <location>
        <begin position="182"/>
        <end position="223"/>
    </location>
</feature>
<dbReference type="eggNOG" id="KOG0285">
    <property type="taxonomic scope" value="Eukaryota"/>
</dbReference>
<keyword evidence="1 4" id="KW-0853">WD repeat</keyword>
<comment type="function">
    <text evidence="5">Involved in pre-mRNA splicing and required for cell cycle progression at G2/M.</text>
</comment>
<evidence type="ECO:0000313" key="6">
    <source>
        <dbReference type="EMBL" id="KTB36839.1"/>
    </source>
</evidence>
<organism evidence="6 7">
    <name type="scientific">Moniliophthora roreri</name>
    <name type="common">Frosty pod rot fungus</name>
    <name type="synonym">Monilia roreri</name>
    <dbReference type="NCBI Taxonomy" id="221103"/>
    <lineage>
        <taxon>Eukaryota</taxon>
        <taxon>Fungi</taxon>
        <taxon>Dikarya</taxon>
        <taxon>Basidiomycota</taxon>
        <taxon>Agaricomycotina</taxon>
        <taxon>Agaricomycetes</taxon>
        <taxon>Agaricomycetidae</taxon>
        <taxon>Agaricales</taxon>
        <taxon>Marasmiineae</taxon>
        <taxon>Marasmiaceae</taxon>
        <taxon>Moniliophthora</taxon>
    </lineage>
</organism>
<dbReference type="Pfam" id="PF00400">
    <property type="entry name" value="WD40"/>
    <property type="match status" value="7"/>
</dbReference>
<feature type="repeat" description="WD" evidence="4">
    <location>
        <begin position="351"/>
        <end position="391"/>
    </location>
</feature>
<evidence type="ECO:0000256" key="5">
    <source>
        <dbReference type="RuleBase" id="RU369036"/>
    </source>
</evidence>
<accession>A0A0W0FKK5</accession>
<protein>
    <recommendedName>
        <fullName evidence="5">Pre-mRNA-splicing factor PRP46</fullName>
    </recommendedName>
    <alternativeName>
        <fullName evidence="5">Pre-mRNA-processing protein 46</fullName>
    </alternativeName>
</protein>
<dbReference type="Gene3D" id="2.130.10.10">
    <property type="entry name" value="YVTN repeat-like/Quinoprotein amine dehydrogenase"/>
    <property type="match status" value="1"/>
</dbReference>
<dbReference type="PANTHER" id="PTHR19923:SF0">
    <property type="entry name" value="PLEIOTROPIC REGULATOR 1"/>
    <property type="match status" value="1"/>
</dbReference>
<dbReference type="InterPro" id="IPR036322">
    <property type="entry name" value="WD40_repeat_dom_sf"/>
</dbReference>
<evidence type="ECO:0000256" key="3">
    <source>
        <dbReference type="ARBA" id="ARBA00025726"/>
    </source>
</evidence>
<keyword evidence="2 5" id="KW-0677">Repeat</keyword>
<keyword evidence="5" id="KW-0507">mRNA processing</keyword>
<dbReference type="InterPro" id="IPR019775">
    <property type="entry name" value="WD40_repeat_CS"/>
</dbReference>
<dbReference type="SUPFAM" id="SSF50978">
    <property type="entry name" value="WD40 repeat-like"/>
    <property type="match status" value="1"/>
</dbReference>
<dbReference type="CDD" id="cd00200">
    <property type="entry name" value="WD40"/>
    <property type="match status" value="1"/>
</dbReference>
<keyword evidence="5" id="KW-0539">Nucleus</keyword>
<comment type="caution">
    <text evidence="6">The sequence shown here is derived from an EMBL/GenBank/DDBJ whole genome shotgun (WGS) entry which is preliminary data.</text>
</comment>
<dbReference type="AlphaFoldDB" id="A0A0W0FKK5"/>
<dbReference type="SMART" id="SM00320">
    <property type="entry name" value="WD40"/>
    <property type="match status" value="7"/>
</dbReference>
<dbReference type="FunFam" id="2.130.10.10:FF:000012">
    <property type="entry name" value="Putative pleiotropic regulator 1"/>
    <property type="match status" value="1"/>
</dbReference>
<dbReference type="InterPro" id="IPR045241">
    <property type="entry name" value="Prp46/PLRG1-like"/>
</dbReference>
<dbReference type="GO" id="GO:0071013">
    <property type="term" value="C:catalytic step 2 spliceosome"/>
    <property type="evidence" value="ECO:0007669"/>
    <property type="project" value="TreeGrafter"/>
</dbReference>
<evidence type="ECO:0000256" key="4">
    <source>
        <dbReference type="PROSITE-ProRule" id="PRU00221"/>
    </source>
</evidence>
<comment type="subcellular location">
    <subcellularLocation>
        <location evidence="5">Nucleus</location>
    </subcellularLocation>
</comment>
<dbReference type="EMBL" id="LATX01001880">
    <property type="protein sequence ID" value="KTB36839.1"/>
    <property type="molecule type" value="Genomic_DNA"/>
</dbReference>
<dbReference type="GO" id="GO:0071011">
    <property type="term" value="C:precatalytic spliceosome"/>
    <property type="evidence" value="ECO:0007669"/>
    <property type="project" value="TreeGrafter"/>
</dbReference>
<keyword evidence="5" id="KW-0508">mRNA splicing</keyword>
<proteinExistence type="inferred from homology"/>
<dbReference type="PROSITE" id="PS50294">
    <property type="entry name" value="WD_REPEATS_REGION"/>
    <property type="match status" value="5"/>
</dbReference>
<evidence type="ECO:0000256" key="2">
    <source>
        <dbReference type="ARBA" id="ARBA00022737"/>
    </source>
</evidence>
<feature type="repeat" description="WD" evidence="4">
    <location>
        <begin position="224"/>
        <end position="265"/>
    </location>
</feature>
<gene>
    <name evidence="6" type="ORF">WG66_10576</name>
</gene>
<dbReference type="PRINTS" id="PR00320">
    <property type="entry name" value="GPROTEINBRPT"/>
</dbReference>
<feature type="repeat" description="WD" evidence="4">
    <location>
        <begin position="266"/>
        <end position="307"/>
    </location>
</feature>
<reference evidence="6 7" key="1">
    <citation type="submission" date="2015-12" db="EMBL/GenBank/DDBJ databases">
        <title>Draft genome sequence of Moniliophthora roreri, the causal agent of frosty pod rot of cacao.</title>
        <authorList>
            <person name="Aime M.C."/>
            <person name="Diaz-Valderrama J.R."/>
            <person name="Kijpornyongpan T."/>
            <person name="Phillips-Mora W."/>
        </authorList>
    </citation>
    <scope>NUCLEOTIDE SEQUENCE [LARGE SCALE GENOMIC DNA]</scope>
    <source>
        <strain evidence="6 7">MCA 2952</strain>
    </source>
</reference>
<evidence type="ECO:0000313" key="7">
    <source>
        <dbReference type="Proteomes" id="UP000054988"/>
    </source>
</evidence>
<dbReference type="PROSITE" id="PS00678">
    <property type="entry name" value="WD_REPEATS_1"/>
    <property type="match status" value="2"/>
</dbReference>
<name>A0A0W0FKK5_MONRR</name>
<dbReference type="PROSITE" id="PS50082">
    <property type="entry name" value="WD_REPEATS_2"/>
    <property type="match status" value="5"/>
</dbReference>
<sequence>MTTEALPSLEPLFRHNAKRTHAVFASCPDDSITDEERSVRLKLSVKIRDEYRDFKELPTALLSQQGPVGPSRPNENLKMITAGPVDADTSRMIAKIDNTPPPRQSTFTSATKLSQALTLHKTTRTIKPTYHPPWKLVRVISGHLGWVRSVAVEPGNKWFATGAGDRVVKIWDLASGELKLSLTGHISTVRGLAVSPRHPYLFSCGEDKMVKCWDLEANKVIRHYHGHLSGVYALSLHPTLDILVTSGRDASARVWDMRTKAQIHVLSGHTATVADVKCQESDPQVITGSMDSTVRLWDLAAGKTMVTLTHHKKSVRALAIHPTEYSFATGSAGGNNIKKWKCPEGNFVFNFSGHNAIINTLSVNAEGVFFSGGDNGTLTFWDYNTGTPFQNMEDIPQPGSLEAEAGVFCSTFDITGTRLITGGADKTIKVYAEQSS</sequence>
<keyword evidence="5" id="KW-0747">Spliceosome</keyword>
<comment type="similarity">
    <text evidence="3 5">Belongs to the WD repeat PRL1/PRL2 family.</text>
</comment>
<dbReference type="GO" id="GO:0000974">
    <property type="term" value="C:Prp19 complex"/>
    <property type="evidence" value="ECO:0007669"/>
    <property type="project" value="TreeGrafter"/>
</dbReference>
<feature type="repeat" description="WD" evidence="4">
    <location>
        <begin position="140"/>
        <end position="181"/>
    </location>
</feature>
<dbReference type="Proteomes" id="UP000054988">
    <property type="component" value="Unassembled WGS sequence"/>
</dbReference>
<comment type="subunit">
    <text evidence="5">Associated with the spliceosome.</text>
</comment>
<dbReference type="InterPro" id="IPR020472">
    <property type="entry name" value="WD40_PAC1"/>
</dbReference>